<dbReference type="EMBL" id="CP041186">
    <property type="protein sequence ID" value="QDG52273.1"/>
    <property type="molecule type" value="Genomic_DNA"/>
</dbReference>
<dbReference type="SUPFAM" id="SSF48371">
    <property type="entry name" value="ARM repeat"/>
    <property type="match status" value="1"/>
</dbReference>
<keyword evidence="2" id="KW-1185">Reference proteome</keyword>
<sequence>MTPSDETQRTLILKPEVTRADVLAAANALDFDWTEDYEAVPEQGIFFNRVWVDREETTAIILIEDTSLDLNVLVTKGRRAKKTARQLAKRLDVWSEQELWRAVERASSAEALSASLRRWTMGRLYDMSRRERSALEEYLEHKSPAVRLAAVDSMGYLGHPGFIGLLDDVANADDDEQVRQAAQFVADGIRELS</sequence>
<dbReference type="Pfam" id="PF13646">
    <property type="entry name" value="HEAT_2"/>
    <property type="match status" value="1"/>
</dbReference>
<evidence type="ECO:0000313" key="2">
    <source>
        <dbReference type="Proteomes" id="UP000315995"/>
    </source>
</evidence>
<reference evidence="1 2" key="1">
    <citation type="submission" date="2019-06" db="EMBL/GenBank/DDBJ databases">
        <title>Persicimonas caeni gen. nov., sp. nov., a predatory bacterium isolated from solar saltern.</title>
        <authorList>
            <person name="Wang S."/>
        </authorList>
    </citation>
    <scope>NUCLEOTIDE SEQUENCE [LARGE SCALE GENOMIC DNA]</scope>
    <source>
        <strain evidence="1 2">YN101</strain>
    </source>
</reference>
<protein>
    <submittedName>
        <fullName evidence="1">HEAT repeat domain-containing protein</fullName>
    </submittedName>
</protein>
<evidence type="ECO:0000313" key="1">
    <source>
        <dbReference type="EMBL" id="QDG52273.1"/>
    </source>
</evidence>
<dbReference type="RefSeq" id="WP_141198745.1">
    <property type="nucleotide sequence ID" value="NZ_CP041186.1"/>
</dbReference>
<name>A0A4Y6PVK5_PERCE</name>
<gene>
    <name evidence="1" type="ORF">FIV42_16465</name>
</gene>
<dbReference type="InterPro" id="IPR011989">
    <property type="entry name" value="ARM-like"/>
</dbReference>
<organism evidence="1 2">
    <name type="scientific">Persicimonas caeni</name>
    <dbReference type="NCBI Taxonomy" id="2292766"/>
    <lineage>
        <taxon>Bacteria</taxon>
        <taxon>Deltaproteobacteria</taxon>
        <taxon>Bradymonadales</taxon>
        <taxon>Bradymonadaceae</taxon>
        <taxon>Persicimonas</taxon>
    </lineage>
</organism>
<accession>A0A4Y6PVK5</accession>
<dbReference type="Gene3D" id="1.25.10.10">
    <property type="entry name" value="Leucine-rich Repeat Variant"/>
    <property type="match status" value="1"/>
</dbReference>
<dbReference type="InterPro" id="IPR016024">
    <property type="entry name" value="ARM-type_fold"/>
</dbReference>
<proteinExistence type="predicted"/>
<dbReference type="AlphaFoldDB" id="A0A4Y6PVK5"/>
<dbReference type="Proteomes" id="UP000315995">
    <property type="component" value="Chromosome"/>
</dbReference>
<accession>A0A5B8Y6D8</accession>